<sequence length="30" mass="3486">MKRGILMEIGKICYWFLVVVADQAMEKKGK</sequence>
<organism evidence="1 2">
    <name type="scientific">Enterococcus diestrammenae</name>
    <dbReference type="NCBI Taxonomy" id="1155073"/>
    <lineage>
        <taxon>Bacteria</taxon>
        <taxon>Bacillati</taxon>
        <taxon>Bacillota</taxon>
        <taxon>Bacilli</taxon>
        <taxon>Lactobacillales</taxon>
        <taxon>Enterococcaceae</taxon>
        <taxon>Enterococcus</taxon>
    </lineage>
</organism>
<reference evidence="1" key="2">
    <citation type="submission" date="2024-02" db="EMBL/GenBank/DDBJ databases">
        <title>The Genome Sequence of Enterococcus diestrammenae JM9A.</title>
        <authorList>
            <person name="Earl A."/>
            <person name="Manson A."/>
            <person name="Gilmore M."/>
            <person name="Sanders J."/>
            <person name="Shea T."/>
            <person name="Howe W."/>
            <person name="Livny J."/>
            <person name="Cuomo C."/>
            <person name="Neafsey D."/>
            <person name="Birren B."/>
        </authorList>
    </citation>
    <scope>NUCLEOTIDE SEQUENCE</scope>
    <source>
        <strain evidence="1">JM9A</strain>
    </source>
</reference>
<evidence type="ECO:0000313" key="2">
    <source>
        <dbReference type="Proteomes" id="UP001429357"/>
    </source>
</evidence>
<protein>
    <submittedName>
        <fullName evidence="1">Uncharacterized protein</fullName>
    </submittedName>
</protein>
<name>A0ABV0EZY0_9ENTE</name>
<dbReference type="EMBL" id="MAEI02000001">
    <property type="protein sequence ID" value="MEO1781370.1"/>
    <property type="molecule type" value="Genomic_DNA"/>
</dbReference>
<proteinExistence type="predicted"/>
<gene>
    <name evidence="1" type="ORF">BAU18_000949</name>
</gene>
<evidence type="ECO:0000313" key="1">
    <source>
        <dbReference type="EMBL" id="MEO1781370.1"/>
    </source>
</evidence>
<comment type="caution">
    <text evidence="1">The sequence shown here is derived from an EMBL/GenBank/DDBJ whole genome shotgun (WGS) entry which is preliminary data.</text>
</comment>
<dbReference type="Proteomes" id="UP001429357">
    <property type="component" value="Unassembled WGS sequence"/>
</dbReference>
<keyword evidence="2" id="KW-1185">Reference proteome</keyword>
<reference evidence="1" key="1">
    <citation type="submission" date="2016-06" db="EMBL/GenBank/DDBJ databases">
        <authorList>
            <person name="Van Tyne D."/>
        </authorList>
    </citation>
    <scope>NUCLEOTIDE SEQUENCE</scope>
    <source>
        <strain evidence="1">JM9A</strain>
    </source>
</reference>
<accession>A0ABV0EZY0</accession>